<proteinExistence type="inferred from homology"/>
<feature type="compositionally biased region" description="Low complexity" evidence="10">
    <location>
        <begin position="960"/>
        <end position="973"/>
    </location>
</feature>
<gene>
    <name evidence="12" type="primary">Rab3-GEF_2</name>
    <name evidence="12" type="ORF">FJT64_014254</name>
</gene>
<dbReference type="Pfam" id="PF23629">
    <property type="entry name" value="Death_MADD"/>
    <property type="match status" value="1"/>
</dbReference>
<feature type="compositionally biased region" description="Basic and acidic residues" evidence="10">
    <location>
        <begin position="136"/>
        <end position="157"/>
    </location>
</feature>
<dbReference type="InterPro" id="IPR005112">
    <property type="entry name" value="dDENN_dom"/>
</dbReference>
<feature type="compositionally biased region" description="Low complexity" evidence="10">
    <location>
        <begin position="638"/>
        <end position="650"/>
    </location>
</feature>
<feature type="region of interest" description="Disordered" evidence="10">
    <location>
        <begin position="956"/>
        <end position="1016"/>
    </location>
</feature>
<dbReference type="Gene3D" id="3.30.450.200">
    <property type="match status" value="1"/>
</dbReference>
<keyword evidence="12" id="KW-0418">Kinase</keyword>
<evidence type="ECO:0000259" key="11">
    <source>
        <dbReference type="PROSITE" id="PS50211"/>
    </source>
</evidence>
<evidence type="ECO:0000256" key="7">
    <source>
        <dbReference type="ARBA" id="ARBA00022658"/>
    </source>
</evidence>
<evidence type="ECO:0000256" key="10">
    <source>
        <dbReference type="SAM" id="MobiDB-lite"/>
    </source>
</evidence>
<dbReference type="GO" id="GO:0006915">
    <property type="term" value="P:apoptotic process"/>
    <property type="evidence" value="ECO:0007669"/>
    <property type="project" value="UniProtKB-KW"/>
</dbReference>
<feature type="compositionally biased region" description="Basic and acidic residues" evidence="10">
    <location>
        <begin position="720"/>
        <end position="747"/>
    </location>
</feature>
<keyword evidence="5" id="KW-1003">Cell membrane</keyword>
<evidence type="ECO:0000256" key="9">
    <source>
        <dbReference type="ARBA" id="ARBA00023136"/>
    </source>
</evidence>
<dbReference type="GO" id="GO:0005085">
    <property type="term" value="F:guanyl-nucleotide exchange factor activity"/>
    <property type="evidence" value="ECO:0007669"/>
    <property type="project" value="UniProtKB-KW"/>
</dbReference>
<keyword evidence="8" id="KW-0053">Apoptosis</keyword>
<dbReference type="Proteomes" id="UP000440578">
    <property type="component" value="Unassembled WGS sequence"/>
</dbReference>
<dbReference type="OrthoDB" id="6282239at2759"/>
<dbReference type="GO" id="GO:0016301">
    <property type="term" value="F:kinase activity"/>
    <property type="evidence" value="ECO:0007669"/>
    <property type="project" value="UniProtKB-KW"/>
</dbReference>
<feature type="region of interest" description="Disordered" evidence="10">
    <location>
        <begin position="619"/>
        <end position="650"/>
    </location>
</feature>
<dbReference type="SMART" id="SM00800">
    <property type="entry name" value="uDENN"/>
    <property type="match status" value="1"/>
</dbReference>
<feature type="compositionally biased region" description="Low complexity" evidence="10">
    <location>
        <begin position="696"/>
        <end position="717"/>
    </location>
</feature>
<evidence type="ECO:0000256" key="4">
    <source>
        <dbReference type="ARBA" id="ARBA00017868"/>
    </source>
</evidence>
<evidence type="ECO:0000256" key="2">
    <source>
        <dbReference type="ARBA" id="ARBA00004496"/>
    </source>
</evidence>
<sequence>MATDRKPICPRLADYLVIVGARSPSKTSVVQTPELLRRYPPDEHADFPLPADVVCFCQPEGCVSVGPKKTVLREAASFVFSLTDKDSGKTRYGVCINFYRPVERHGSARRAERGSSTKRSSWRQSLNRSTDSAFSSDHRSTVAPSDSDRDCSSRRNSETSGGPSAAPPALAARLTVGGGPGQLPTLGSPRTQRRRPRSRHHTLTSLCIISHHPFFSSFRECLYLLRKLIDACNENASPKRVGASRSNQRESVWSVLTGRSQEPLPAILLHDVREIETWILRLLSAPVPVPGKTRVELELLPPELHRPLTFALPDHTRFSLIDFPLHLPLELLGVDVCLEVLTLIILEYKLVIQSRDYNALTMSVMAFVALIYPLEYMFPVIPMLPTCMSCAEQLLLAPTPYIIGVPASFLLYKRHFRLPEDVWLVDLDSSKVIPPNSHEELPSLPEPETSVLKNHLRQALNSMAIPPPLRPGERPVPEPRRPSVATTGYNPLIYGNDVDSVDVATRVAMIRFFSSQNLLANFTEHTRTLRLYPRPVVAFQINSFLRSRPTTSPFLGQLARTQAVEYLAEWALSPTNAAFQRVQTGVYDPTLIGDKPKWYAHQLEPIQFAVSRPSSGLGAALRAADQSESVPTDESGSDSDGAPSSGSSFSSLSDFVSEMQLSDLSPALLEPPSGGLLSGIDTKSVYTPPSALLVPASSDSAHQSSDTSSTRSSLSSQDGEDGRGVAEDSHEERHVYPTRTDAVDRLDSLSMDSDTASIATSPRTVVSTRRHSPTPSLSSCASSNTLSSEPPPGRPPRLSTSAALGQIKSKVSEKVEVLRHSSGEEGGILEHADKARKEASQSVQKARQLTRNARTASKTTLDDLTFAGKTRLGELGRSARQASVMQRLVPVTTVTREPREATQTRHPVGQDGGLVRHDTLGPTSDSTSPGASRRFLSNVSSELNGIAQQTSSLLSTVFGSRSPPSRPASSPVPEQRPVPPRPVPLGPFPRPHRRPSVRSTLVQPPTPQPLTPRTARQLEVDYEQRNTTSAESQAFLKEVVQQVIDGEGLGWLKLNRVKKLMEDENYRNLVVSRLNQTLDKKIGPDDHIEDVCVTRTVWRGMLKLLLAVVSGLEHTYSEQGLGGMASAFQVLEIAHTHYWSRDLHETTGLMAGGVSGASSPFGSRENLRSPMSPQGSPAIRGNHLDVTPDVSRKSSSASVFSDYGGGRGLAHDTLRSPDEHSTADALRELLVQKRHQLMGKLASVDSEGGGEAARGGSETGSIVTNAAAFRARLQQGVFRPAVSDSELEEPRPPRSRTASVWSSKSSLSTGFRYHAGSIISTPSPEGAGRNYLFEGMLRKGRSILWDQAQFWEDAFLDAVAQERDMIGMDQGPGEMMERYSTLSATERKRLEHDEDRLLSTMLYNLTAFMVMLDVNKDDMKRKVRRLLGKSHIGLVYSQEVNELLDQVGNLHGNDIDLRPLGSRQMHRQSFTVHCGTDGSGELMFLEVRDDGLVLRSVNGVIVERWWFERLVNMTYSPKNKILCLWRRNGGKTQLHKYYTRKCRDLYYCVKEAMERAAARGAGAAPGLDLGGEFPVQDLTTGEGGLLQVCMEGVGLLFATSKADQICYSVLCVFSYVAAGSEQKRHLQQRLAPAS</sequence>
<name>A0A6A4VAG7_AMPAM</name>
<protein>
    <recommendedName>
        <fullName evidence="4">MAP kinase-activating death domain protein</fullName>
    </recommendedName>
</protein>
<organism evidence="12 13">
    <name type="scientific">Amphibalanus amphitrite</name>
    <name type="common">Striped barnacle</name>
    <name type="synonym">Balanus amphitrite</name>
    <dbReference type="NCBI Taxonomy" id="1232801"/>
    <lineage>
        <taxon>Eukaryota</taxon>
        <taxon>Metazoa</taxon>
        <taxon>Ecdysozoa</taxon>
        <taxon>Arthropoda</taxon>
        <taxon>Crustacea</taxon>
        <taxon>Multicrustacea</taxon>
        <taxon>Cirripedia</taxon>
        <taxon>Thoracica</taxon>
        <taxon>Thoracicalcarea</taxon>
        <taxon>Balanomorpha</taxon>
        <taxon>Balanoidea</taxon>
        <taxon>Balanidae</taxon>
        <taxon>Amphibalaninae</taxon>
        <taxon>Amphibalanus</taxon>
    </lineage>
</organism>
<dbReference type="Pfam" id="PF25328">
    <property type="entry name" value="PH_MADD"/>
    <property type="match status" value="1"/>
</dbReference>
<evidence type="ECO:0000256" key="5">
    <source>
        <dbReference type="ARBA" id="ARBA00022475"/>
    </source>
</evidence>
<dbReference type="PANTHER" id="PTHR13008">
    <property type="entry name" value="MAP-KINASE ACTIVATING DEATH DOMAIN PROTEIN MADD /DENN/AEX-3 C.ELEGANS"/>
    <property type="match status" value="1"/>
</dbReference>
<dbReference type="PROSITE" id="PS50211">
    <property type="entry name" value="DENN"/>
    <property type="match status" value="1"/>
</dbReference>
<dbReference type="GO" id="GO:0032483">
    <property type="term" value="P:regulation of Rab protein signal transduction"/>
    <property type="evidence" value="ECO:0007669"/>
    <property type="project" value="TreeGrafter"/>
</dbReference>
<feature type="compositionally biased region" description="Low complexity" evidence="10">
    <location>
        <begin position="160"/>
        <end position="172"/>
    </location>
</feature>
<feature type="region of interest" description="Disordered" evidence="10">
    <location>
        <begin position="1160"/>
        <end position="1180"/>
    </location>
</feature>
<evidence type="ECO:0000256" key="1">
    <source>
        <dbReference type="ARBA" id="ARBA00004236"/>
    </source>
</evidence>
<feature type="region of interest" description="Disordered" evidence="10">
    <location>
        <begin position="1281"/>
        <end position="1301"/>
    </location>
</feature>
<comment type="subcellular location">
    <subcellularLocation>
        <location evidence="1">Cell membrane</location>
    </subcellularLocation>
    <subcellularLocation>
        <location evidence="2">Cytoplasm</location>
    </subcellularLocation>
</comment>
<dbReference type="InterPro" id="IPR001194">
    <property type="entry name" value="cDENN_dom"/>
</dbReference>
<dbReference type="PANTHER" id="PTHR13008:SF7">
    <property type="entry name" value="MAP KINASE-ACTIVATING DEATH DOMAIN PROTEIN"/>
    <property type="match status" value="1"/>
</dbReference>
<feature type="region of interest" description="Disordered" evidence="10">
    <location>
        <begin position="890"/>
        <end position="933"/>
    </location>
</feature>
<keyword evidence="13" id="KW-1185">Reference proteome</keyword>
<dbReference type="Pfam" id="PF03456">
    <property type="entry name" value="uDENN"/>
    <property type="match status" value="1"/>
</dbReference>
<feature type="compositionally biased region" description="Pro residues" evidence="10">
    <location>
        <begin position="974"/>
        <end position="989"/>
    </location>
</feature>
<dbReference type="Gene3D" id="3.40.50.11500">
    <property type="match status" value="1"/>
</dbReference>
<dbReference type="FunFam" id="3.40.50.11500:FF:000002">
    <property type="entry name" value="MAP kinase-activating death domain protein-like Protein"/>
    <property type="match status" value="1"/>
</dbReference>
<dbReference type="InterPro" id="IPR043153">
    <property type="entry name" value="DENN_C"/>
</dbReference>
<feature type="region of interest" description="Disordered" evidence="10">
    <location>
        <begin position="106"/>
        <end position="199"/>
    </location>
</feature>
<evidence type="ECO:0000313" key="13">
    <source>
        <dbReference type="Proteomes" id="UP000440578"/>
    </source>
</evidence>
<dbReference type="SMART" id="SM00799">
    <property type="entry name" value="DENN"/>
    <property type="match status" value="1"/>
</dbReference>
<feature type="compositionally biased region" description="Polar residues" evidence="10">
    <location>
        <begin position="750"/>
        <end position="767"/>
    </location>
</feature>
<keyword evidence="12" id="KW-0808">Transferase</keyword>
<evidence type="ECO:0000256" key="6">
    <source>
        <dbReference type="ARBA" id="ARBA00022490"/>
    </source>
</evidence>
<feature type="compositionally biased region" description="Polar residues" evidence="10">
    <location>
        <begin position="921"/>
        <end position="933"/>
    </location>
</feature>
<feature type="compositionally biased region" description="Basic and acidic residues" evidence="10">
    <location>
        <begin position="106"/>
        <end position="115"/>
    </location>
</feature>
<reference evidence="12 13" key="1">
    <citation type="submission" date="2019-07" db="EMBL/GenBank/DDBJ databases">
        <title>Draft genome assembly of a fouling barnacle, Amphibalanus amphitrite (Darwin, 1854): The first reference genome for Thecostraca.</title>
        <authorList>
            <person name="Kim W."/>
        </authorList>
    </citation>
    <scope>NUCLEOTIDE SEQUENCE [LARGE SCALE GENOMIC DNA]</scope>
    <source>
        <strain evidence="12">SNU_AA5</strain>
        <tissue evidence="12">Soma without cirri and trophi</tissue>
    </source>
</reference>
<dbReference type="InterPro" id="IPR039980">
    <property type="entry name" value="MADD"/>
</dbReference>
<feature type="compositionally biased region" description="Polar residues" evidence="10">
    <location>
        <begin position="117"/>
        <end position="135"/>
    </location>
</feature>
<dbReference type="GO" id="GO:0042981">
    <property type="term" value="P:regulation of apoptotic process"/>
    <property type="evidence" value="ECO:0007669"/>
    <property type="project" value="TreeGrafter"/>
</dbReference>
<dbReference type="Pfam" id="PF02141">
    <property type="entry name" value="DENN"/>
    <property type="match status" value="1"/>
</dbReference>
<comment type="caution">
    <text evidence="12">The sequence shown here is derived from an EMBL/GenBank/DDBJ whole genome shotgun (WGS) entry which is preliminary data.</text>
</comment>
<dbReference type="SMART" id="SM00801">
    <property type="entry name" value="dDENN"/>
    <property type="match status" value="1"/>
</dbReference>
<evidence type="ECO:0000313" key="12">
    <source>
        <dbReference type="EMBL" id="KAF0287332.1"/>
    </source>
</evidence>
<dbReference type="InterPro" id="IPR056574">
    <property type="entry name" value="Death_MADD"/>
</dbReference>
<evidence type="ECO:0000256" key="3">
    <source>
        <dbReference type="ARBA" id="ARBA00005978"/>
    </source>
</evidence>
<dbReference type="GO" id="GO:0005886">
    <property type="term" value="C:plasma membrane"/>
    <property type="evidence" value="ECO:0007669"/>
    <property type="project" value="UniProtKB-SubCell"/>
</dbReference>
<accession>A0A6A4VAG7</accession>
<feature type="region of interest" description="Disordered" evidence="10">
    <location>
        <begin position="694"/>
        <end position="800"/>
    </location>
</feature>
<dbReference type="InterPro" id="IPR005113">
    <property type="entry name" value="uDENN_dom"/>
</dbReference>
<dbReference type="EMBL" id="VIIS01002199">
    <property type="protein sequence ID" value="KAF0287332.1"/>
    <property type="molecule type" value="Genomic_DNA"/>
</dbReference>
<dbReference type="GO" id="GO:0005829">
    <property type="term" value="C:cytosol"/>
    <property type="evidence" value="ECO:0007669"/>
    <property type="project" value="TreeGrafter"/>
</dbReference>
<dbReference type="InterPro" id="IPR057469">
    <property type="entry name" value="PH_MADD"/>
</dbReference>
<keyword evidence="6" id="KW-0963">Cytoplasm</keyword>
<feature type="domain" description="UDENN" evidence="11">
    <location>
        <begin position="15"/>
        <end position="581"/>
    </location>
</feature>
<keyword evidence="9" id="KW-0472">Membrane</keyword>
<comment type="similarity">
    <text evidence="3">Belongs to the MADD family.</text>
</comment>
<evidence type="ECO:0000256" key="8">
    <source>
        <dbReference type="ARBA" id="ARBA00022703"/>
    </source>
</evidence>
<feature type="compositionally biased region" description="Low complexity" evidence="10">
    <location>
        <begin position="773"/>
        <end position="788"/>
    </location>
</feature>
<dbReference type="InterPro" id="IPR037516">
    <property type="entry name" value="Tripartite_DENN"/>
</dbReference>
<keyword evidence="7" id="KW-0344">Guanine-nucleotide releasing factor</keyword>